<dbReference type="InterPro" id="IPR011009">
    <property type="entry name" value="Kinase-like_dom_sf"/>
</dbReference>
<dbReference type="AlphaFoldDB" id="A0A803LGN7"/>
<evidence type="ECO:0000256" key="5">
    <source>
        <dbReference type="ARBA" id="ARBA00022692"/>
    </source>
</evidence>
<keyword evidence="9 15" id="KW-0067">ATP-binding</keyword>
<evidence type="ECO:0000256" key="2">
    <source>
        <dbReference type="ARBA" id="ARBA00012513"/>
    </source>
</evidence>
<dbReference type="KEGG" id="cqi:110740225"/>
<dbReference type="InterPro" id="IPR000719">
    <property type="entry name" value="Prot_kinase_dom"/>
</dbReference>
<evidence type="ECO:0000256" key="17">
    <source>
        <dbReference type="SAM" id="SignalP"/>
    </source>
</evidence>
<evidence type="ECO:0000256" key="13">
    <source>
        <dbReference type="ARBA" id="ARBA00047899"/>
    </source>
</evidence>
<evidence type="ECO:0000256" key="15">
    <source>
        <dbReference type="PROSITE-ProRule" id="PRU10141"/>
    </source>
</evidence>
<dbReference type="SUPFAM" id="SSF56112">
    <property type="entry name" value="Protein kinase-like (PK-like)"/>
    <property type="match status" value="1"/>
</dbReference>
<evidence type="ECO:0000256" key="14">
    <source>
        <dbReference type="ARBA" id="ARBA00048679"/>
    </source>
</evidence>
<keyword evidence="4" id="KW-0808">Transferase</keyword>
<keyword evidence="8" id="KW-0418">Kinase</keyword>
<dbReference type="OrthoDB" id="4062651at2759"/>
<keyword evidence="11 16" id="KW-0472">Membrane</keyword>
<comment type="catalytic activity">
    <reaction evidence="13">
        <text>L-threonyl-[protein] + ATP = O-phospho-L-threonyl-[protein] + ADP + H(+)</text>
        <dbReference type="Rhea" id="RHEA:46608"/>
        <dbReference type="Rhea" id="RHEA-COMP:11060"/>
        <dbReference type="Rhea" id="RHEA-COMP:11605"/>
        <dbReference type="ChEBI" id="CHEBI:15378"/>
        <dbReference type="ChEBI" id="CHEBI:30013"/>
        <dbReference type="ChEBI" id="CHEBI:30616"/>
        <dbReference type="ChEBI" id="CHEBI:61977"/>
        <dbReference type="ChEBI" id="CHEBI:456216"/>
        <dbReference type="EC" id="2.7.11.1"/>
    </reaction>
</comment>
<evidence type="ECO:0000256" key="11">
    <source>
        <dbReference type="ARBA" id="ARBA00023136"/>
    </source>
</evidence>
<feature type="domain" description="Protein kinase" evidence="18">
    <location>
        <begin position="352"/>
        <end position="635"/>
    </location>
</feature>
<protein>
    <recommendedName>
        <fullName evidence="2">non-specific serine/threonine protein kinase</fullName>
        <ecNumber evidence="2">2.7.11.1</ecNumber>
    </recommendedName>
</protein>
<evidence type="ECO:0000256" key="12">
    <source>
        <dbReference type="ARBA" id="ARBA00023180"/>
    </source>
</evidence>
<dbReference type="EnsemblPlants" id="AUR62013134-RA">
    <property type="protein sequence ID" value="AUR62013134-RA:cds"/>
    <property type="gene ID" value="AUR62013134"/>
</dbReference>
<gene>
    <name evidence="19" type="primary">LOC110740225</name>
</gene>
<sequence length="642" mass="72621">MASYCYLLHFSYITLVIFLAVSLCNGQSPQYAACSLKYSCGEVQNIGYPFWGDNRPKFCGDPNLKLICRNNSKYPVLNVFQGHAHSYMKFNVSAINMSSHTMVVSQYELLDHCYSDSSNRALSYSTLLKPASGYSNIRLFYNCNNCNVTQHNSFSCNKSNSDFIGYNNSFDAAYYFGKKRLCSCRNNFTFVVDTKVLDELKNTNASLLTTFENNPTIELEYTANFTACSKCEESGGRCGSSGDPSEDKFVCYCQDGPHQSLVCPKSEKKEIGTANHQTKTNQIIIGMGGSLLVLVVICIAIWHRNKKMSDHMKFRTRSASLDSDASDLEFGSKFFGVPLFSYTQLVEATADFDQSNELGSGGFGTVYYGKLKNGREVAVKRLYEKNYKRLEQFMNEIQILTRLRHNSLVLLHGCTSHHSRELLLVYEYVENGTVADHLYGKNKKSGYLPWPVRLRIAIETATALTYLHASDIIHRDVKTNNILLDSNFSVKVADFGLSRLFPADQTHVSTAPQGTPGYLDPEYHQCYQLTDKSDVYSFGVVLIELISSLPAVDMERHRLEINLSNYAMNRIQRCAIDEIVDPQLGFASDFKVRRMTILMAELAFQCLQHDKVFRPSMDEVLEVLKKIESADYEALQAEENRR</sequence>
<dbReference type="OMA" id="ICIAIWH"/>
<feature type="binding site" evidence="15">
    <location>
        <position position="380"/>
    </location>
    <ligand>
        <name>ATP</name>
        <dbReference type="ChEBI" id="CHEBI:30616"/>
    </ligand>
</feature>
<evidence type="ECO:0000256" key="6">
    <source>
        <dbReference type="ARBA" id="ARBA00022729"/>
    </source>
</evidence>
<dbReference type="InterPro" id="IPR001245">
    <property type="entry name" value="Ser-Thr/Tyr_kinase_cat_dom"/>
</dbReference>
<dbReference type="GO" id="GO:0005886">
    <property type="term" value="C:plasma membrane"/>
    <property type="evidence" value="ECO:0007669"/>
    <property type="project" value="UniProtKB-ARBA"/>
</dbReference>
<keyword evidence="3" id="KW-0723">Serine/threonine-protein kinase</keyword>
<proteinExistence type="predicted"/>
<organism evidence="19 20">
    <name type="scientific">Chenopodium quinoa</name>
    <name type="common">Quinoa</name>
    <dbReference type="NCBI Taxonomy" id="63459"/>
    <lineage>
        <taxon>Eukaryota</taxon>
        <taxon>Viridiplantae</taxon>
        <taxon>Streptophyta</taxon>
        <taxon>Embryophyta</taxon>
        <taxon>Tracheophyta</taxon>
        <taxon>Spermatophyta</taxon>
        <taxon>Magnoliopsida</taxon>
        <taxon>eudicotyledons</taxon>
        <taxon>Gunneridae</taxon>
        <taxon>Pentapetalae</taxon>
        <taxon>Caryophyllales</taxon>
        <taxon>Chenopodiaceae</taxon>
        <taxon>Chenopodioideae</taxon>
        <taxon>Atripliceae</taxon>
        <taxon>Chenopodium</taxon>
    </lineage>
</organism>
<evidence type="ECO:0000313" key="20">
    <source>
        <dbReference type="Proteomes" id="UP000596660"/>
    </source>
</evidence>
<accession>A0A803LGN7</accession>
<dbReference type="GO" id="GO:0030247">
    <property type="term" value="F:polysaccharide binding"/>
    <property type="evidence" value="ECO:0007669"/>
    <property type="project" value="InterPro"/>
</dbReference>
<feature type="chain" id="PRO_5031149447" description="non-specific serine/threonine protein kinase" evidence="17">
    <location>
        <begin position="27"/>
        <end position="642"/>
    </location>
</feature>
<dbReference type="PROSITE" id="PS00107">
    <property type="entry name" value="PROTEIN_KINASE_ATP"/>
    <property type="match status" value="1"/>
</dbReference>
<reference evidence="19" key="1">
    <citation type="journal article" date="2017" name="Nature">
        <title>The genome of Chenopodium quinoa.</title>
        <authorList>
            <person name="Jarvis D.E."/>
            <person name="Ho Y.S."/>
            <person name="Lightfoot D.J."/>
            <person name="Schmoeckel S.M."/>
            <person name="Li B."/>
            <person name="Borm T.J.A."/>
            <person name="Ohyanagi H."/>
            <person name="Mineta K."/>
            <person name="Michell C.T."/>
            <person name="Saber N."/>
            <person name="Kharbatia N.M."/>
            <person name="Rupper R.R."/>
            <person name="Sharp A.R."/>
            <person name="Dally N."/>
            <person name="Boughton B.A."/>
            <person name="Woo Y.H."/>
            <person name="Gao G."/>
            <person name="Schijlen E.G.W.M."/>
            <person name="Guo X."/>
            <person name="Momin A.A."/>
            <person name="Negrao S."/>
            <person name="Al-Babili S."/>
            <person name="Gehring C."/>
            <person name="Roessner U."/>
            <person name="Jung C."/>
            <person name="Murphy K."/>
            <person name="Arold S.T."/>
            <person name="Gojobori T."/>
            <person name="van der Linden C.G."/>
            <person name="van Loo E.N."/>
            <person name="Jellen E.N."/>
            <person name="Maughan P.J."/>
            <person name="Tester M."/>
        </authorList>
    </citation>
    <scope>NUCLEOTIDE SEQUENCE [LARGE SCALE GENOMIC DNA]</scope>
    <source>
        <strain evidence="19">cv. PI 614886</strain>
    </source>
</reference>
<comment type="catalytic activity">
    <reaction evidence="14">
        <text>L-seryl-[protein] + ATP = O-phospho-L-seryl-[protein] + ADP + H(+)</text>
        <dbReference type="Rhea" id="RHEA:17989"/>
        <dbReference type="Rhea" id="RHEA-COMP:9863"/>
        <dbReference type="Rhea" id="RHEA-COMP:11604"/>
        <dbReference type="ChEBI" id="CHEBI:15378"/>
        <dbReference type="ChEBI" id="CHEBI:29999"/>
        <dbReference type="ChEBI" id="CHEBI:30616"/>
        <dbReference type="ChEBI" id="CHEBI:83421"/>
        <dbReference type="ChEBI" id="CHEBI:456216"/>
        <dbReference type="EC" id="2.7.11.1"/>
    </reaction>
</comment>
<dbReference type="FunFam" id="1.10.510.10:FF:000161">
    <property type="entry name" value="Wall-associated receptor kinase-like 20"/>
    <property type="match status" value="1"/>
</dbReference>
<evidence type="ECO:0000259" key="18">
    <source>
        <dbReference type="PROSITE" id="PS50011"/>
    </source>
</evidence>
<dbReference type="Pfam" id="PF13947">
    <property type="entry name" value="GUB_WAK_bind"/>
    <property type="match status" value="1"/>
</dbReference>
<evidence type="ECO:0000256" key="16">
    <source>
        <dbReference type="SAM" id="Phobius"/>
    </source>
</evidence>
<dbReference type="InterPro" id="IPR032872">
    <property type="entry name" value="WAK_assoc_C"/>
</dbReference>
<keyword evidence="20" id="KW-1185">Reference proteome</keyword>
<dbReference type="GeneID" id="110740225"/>
<dbReference type="PROSITE" id="PS50011">
    <property type="entry name" value="PROTEIN_KINASE_DOM"/>
    <property type="match status" value="1"/>
</dbReference>
<evidence type="ECO:0000256" key="7">
    <source>
        <dbReference type="ARBA" id="ARBA00022741"/>
    </source>
</evidence>
<dbReference type="InterPro" id="IPR025287">
    <property type="entry name" value="WAK_GUB"/>
</dbReference>
<dbReference type="InterPro" id="IPR017441">
    <property type="entry name" value="Protein_kinase_ATP_BS"/>
</dbReference>
<dbReference type="InterPro" id="IPR008271">
    <property type="entry name" value="Ser/Thr_kinase_AS"/>
</dbReference>
<evidence type="ECO:0000256" key="1">
    <source>
        <dbReference type="ARBA" id="ARBA00004167"/>
    </source>
</evidence>
<evidence type="ECO:0000256" key="4">
    <source>
        <dbReference type="ARBA" id="ARBA00022679"/>
    </source>
</evidence>
<reference evidence="19" key="2">
    <citation type="submission" date="2021-03" db="UniProtKB">
        <authorList>
            <consortium name="EnsemblPlants"/>
        </authorList>
    </citation>
    <scope>IDENTIFICATION</scope>
</reference>
<comment type="subcellular location">
    <subcellularLocation>
        <location evidence="1">Membrane</location>
        <topology evidence="1">Single-pass membrane protein</topology>
    </subcellularLocation>
</comment>
<dbReference type="PANTHER" id="PTHR46008:SF2">
    <property type="entry name" value="LEAF RUST 10 DISEASE-RESISTANCE LOCUS RECEPTOR-LIKE PROTEIN KINASE-LIKE 1.4"/>
    <property type="match status" value="1"/>
</dbReference>
<evidence type="ECO:0000256" key="9">
    <source>
        <dbReference type="ARBA" id="ARBA00022840"/>
    </source>
</evidence>
<dbReference type="Gene3D" id="3.30.200.20">
    <property type="entry name" value="Phosphorylase Kinase, domain 1"/>
    <property type="match status" value="1"/>
</dbReference>
<dbReference type="PROSITE" id="PS00108">
    <property type="entry name" value="PROTEIN_KINASE_ST"/>
    <property type="match status" value="1"/>
</dbReference>
<dbReference type="GO" id="GO:0004674">
    <property type="term" value="F:protein serine/threonine kinase activity"/>
    <property type="evidence" value="ECO:0007669"/>
    <property type="project" value="UniProtKB-KW"/>
</dbReference>
<keyword evidence="6 17" id="KW-0732">Signal</keyword>
<dbReference type="Proteomes" id="UP000596660">
    <property type="component" value="Unplaced"/>
</dbReference>
<keyword evidence="12" id="KW-0325">Glycoprotein</keyword>
<evidence type="ECO:0000313" key="19">
    <source>
        <dbReference type="EnsemblPlants" id="AUR62013134-RA:cds"/>
    </source>
</evidence>
<feature type="signal peptide" evidence="17">
    <location>
        <begin position="1"/>
        <end position="26"/>
    </location>
</feature>
<evidence type="ECO:0000256" key="8">
    <source>
        <dbReference type="ARBA" id="ARBA00022777"/>
    </source>
</evidence>
<dbReference type="GO" id="GO:0005524">
    <property type="term" value="F:ATP binding"/>
    <property type="evidence" value="ECO:0007669"/>
    <property type="project" value="UniProtKB-UniRule"/>
</dbReference>
<dbReference type="Gramene" id="AUR62013134-RA">
    <property type="protein sequence ID" value="AUR62013134-RA:cds"/>
    <property type="gene ID" value="AUR62013134"/>
</dbReference>
<dbReference type="SMART" id="SM00220">
    <property type="entry name" value="S_TKc"/>
    <property type="match status" value="1"/>
</dbReference>
<dbReference type="PANTHER" id="PTHR46008">
    <property type="entry name" value="LEAF RUST 10 DISEASE-RESISTANCE LOCUS RECEPTOR-LIKE PROTEIN KINASE-LIKE 1.4"/>
    <property type="match status" value="1"/>
</dbReference>
<feature type="transmembrane region" description="Helical" evidence="16">
    <location>
        <begin position="283"/>
        <end position="303"/>
    </location>
</feature>
<dbReference type="EC" id="2.7.11.1" evidence="2"/>
<evidence type="ECO:0000256" key="3">
    <source>
        <dbReference type="ARBA" id="ARBA00022527"/>
    </source>
</evidence>
<dbReference type="Pfam" id="PF14380">
    <property type="entry name" value="WAK_assoc"/>
    <property type="match status" value="1"/>
</dbReference>
<keyword evidence="10 16" id="KW-1133">Transmembrane helix</keyword>
<keyword evidence="7 15" id="KW-0547">Nucleotide-binding</keyword>
<dbReference type="Pfam" id="PF07714">
    <property type="entry name" value="PK_Tyr_Ser-Thr"/>
    <property type="match status" value="1"/>
</dbReference>
<dbReference type="Gene3D" id="1.10.510.10">
    <property type="entry name" value="Transferase(Phosphotransferase) domain 1"/>
    <property type="match status" value="1"/>
</dbReference>
<name>A0A803LGN7_CHEQI</name>
<evidence type="ECO:0000256" key="10">
    <source>
        <dbReference type="ARBA" id="ARBA00022989"/>
    </source>
</evidence>
<dbReference type="RefSeq" id="XP_021776404.1">
    <property type="nucleotide sequence ID" value="XM_021920712.1"/>
</dbReference>
<keyword evidence="5 16" id="KW-0812">Transmembrane</keyword>